<evidence type="ECO:0000259" key="2">
    <source>
        <dbReference type="SMART" id="SM00062"/>
    </source>
</evidence>
<accession>A0A080LZP6</accession>
<dbReference type="EMBL" id="JDVG02000032">
    <property type="protein sequence ID" value="KFB74457.1"/>
    <property type="molecule type" value="Genomic_DNA"/>
</dbReference>
<evidence type="ECO:0000256" key="1">
    <source>
        <dbReference type="ARBA" id="ARBA00022729"/>
    </source>
</evidence>
<evidence type="ECO:0000313" key="4">
    <source>
        <dbReference type="Proteomes" id="UP000020077"/>
    </source>
</evidence>
<dbReference type="AlphaFoldDB" id="A0A080LZP6"/>
<sequence>MQLTRSRLAGLFLALLALFAGLWWLSWHDDTLARARTDAGLRIGYAVEPPYAFLTADGEVTGEAPEIVRHVAAQLGIKHIEWRQVEFGKLIDALETGQIDVIAAGMFITPEREERVRFSVPTLQVHPGLLVARGNPKRISSYREAAARDDVFIAVLAGAVEERILRQLGAPDERLVVVPDAPTGRQAIETGLADALLLSEPTVRWMAHQAELGQTESVETSFQAGEAEAYGRPAFAFRSGDQGLWEVWNVALQAYLHSPEHTALLARLGLVPEPKRERVPQGATPK</sequence>
<evidence type="ECO:0000313" key="3">
    <source>
        <dbReference type="EMBL" id="KFB74457.1"/>
    </source>
</evidence>
<dbReference type="PANTHER" id="PTHR35936:SF17">
    <property type="entry name" value="ARGININE-BINDING EXTRACELLULAR PROTEIN ARTP"/>
    <property type="match status" value="1"/>
</dbReference>
<gene>
    <name evidence="3" type="primary">fliY_1</name>
    <name evidence="3" type="ORF">AW09_000223</name>
</gene>
<dbReference type="Proteomes" id="UP000020077">
    <property type="component" value="Unassembled WGS sequence"/>
</dbReference>
<proteinExistence type="predicted"/>
<organism evidence="3 4">
    <name type="scientific">Candidatus Accumulibacter phosphatis</name>
    <dbReference type="NCBI Taxonomy" id="327160"/>
    <lineage>
        <taxon>Bacteria</taxon>
        <taxon>Pseudomonadati</taxon>
        <taxon>Pseudomonadota</taxon>
        <taxon>Betaproteobacteria</taxon>
        <taxon>Candidatus Accumulibacter</taxon>
    </lineage>
</organism>
<dbReference type="SUPFAM" id="SSF53850">
    <property type="entry name" value="Periplasmic binding protein-like II"/>
    <property type="match status" value="1"/>
</dbReference>
<keyword evidence="1" id="KW-0732">Signal</keyword>
<protein>
    <submittedName>
        <fullName evidence="3">Sulfate starvation-induced protein 7</fullName>
    </submittedName>
</protein>
<reference evidence="3 4" key="1">
    <citation type="submission" date="2014-02" db="EMBL/GenBank/DDBJ databases">
        <title>Expanding our view of genomic diversity in Candidatus Accumulibacter clades.</title>
        <authorList>
            <person name="Skennerton C.T."/>
            <person name="Barr J.J."/>
            <person name="Slater F.R."/>
            <person name="Bond P.L."/>
            <person name="Tyson G.W."/>
        </authorList>
    </citation>
    <scope>NUCLEOTIDE SEQUENCE [LARGE SCALE GENOMIC DNA]</scope>
    <source>
        <strain evidence="4">BA-91</strain>
    </source>
</reference>
<name>A0A080LZP6_9PROT</name>
<dbReference type="Pfam" id="PF00497">
    <property type="entry name" value="SBP_bac_3"/>
    <property type="match status" value="1"/>
</dbReference>
<comment type="caution">
    <text evidence="3">The sequence shown here is derived from an EMBL/GenBank/DDBJ whole genome shotgun (WGS) entry which is preliminary data.</text>
</comment>
<dbReference type="SMART" id="SM00062">
    <property type="entry name" value="PBPb"/>
    <property type="match status" value="1"/>
</dbReference>
<dbReference type="InterPro" id="IPR001638">
    <property type="entry name" value="Solute-binding_3/MltF_N"/>
</dbReference>
<dbReference type="PANTHER" id="PTHR35936">
    <property type="entry name" value="MEMBRANE-BOUND LYTIC MUREIN TRANSGLYCOSYLASE F"/>
    <property type="match status" value="1"/>
</dbReference>
<dbReference type="Gene3D" id="3.40.190.10">
    <property type="entry name" value="Periplasmic binding protein-like II"/>
    <property type="match status" value="2"/>
</dbReference>
<feature type="domain" description="Solute-binding protein family 3/N-terminal" evidence="2">
    <location>
        <begin position="40"/>
        <end position="272"/>
    </location>
</feature>